<name>A0ABM8S0P3_9BURK</name>
<reference evidence="3 4" key="1">
    <citation type="submission" date="2021-02" db="EMBL/GenBank/DDBJ databases">
        <authorList>
            <person name="Vanwijnsberghe S."/>
        </authorList>
    </citation>
    <scope>NUCLEOTIDE SEQUENCE [LARGE SCALE GENOMIC DNA]</scope>
    <source>
        <strain evidence="3 4">R-69776</strain>
    </source>
</reference>
<keyword evidence="2" id="KW-0812">Transmembrane</keyword>
<evidence type="ECO:0008006" key="5">
    <source>
        <dbReference type="Google" id="ProtNLM"/>
    </source>
</evidence>
<proteinExistence type="predicted"/>
<dbReference type="Proteomes" id="UP000673821">
    <property type="component" value="Unassembled WGS sequence"/>
</dbReference>
<keyword evidence="2" id="KW-1133">Transmembrane helix</keyword>
<comment type="caution">
    <text evidence="3">The sequence shown here is derived from an EMBL/GenBank/DDBJ whole genome shotgun (WGS) entry which is preliminary data.</text>
</comment>
<protein>
    <recommendedName>
        <fullName evidence="5">EamA family transporter</fullName>
    </recommendedName>
</protein>
<sequence>MSPGCKRRHEPSATAKPADEVDVRRRSAPEMLVVSLLALGIVSICFGLYSLIQAFDVFDLPTPFKIWFSRALVAMAVGVIALHIGGKRAEAL</sequence>
<evidence type="ECO:0000256" key="1">
    <source>
        <dbReference type="SAM" id="MobiDB-lite"/>
    </source>
</evidence>
<evidence type="ECO:0000313" key="3">
    <source>
        <dbReference type="EMBL" id="CAE6781712.1"/>
    </source>
</evidence>
<dbReference type="EMBL" id="CAJNBH010000012">
    <property type="protein sequence ID" value="CAE6781712.1"/>
    <property type="molecule type" value="Genomic_DNA"/>
</dbReference>
<keyword evidence="4" id="KW-1185">Reference proteome</keyword>
<keyword evidence="2" id="KW-0472">Membrane</keyword>
<gene>
    <name evidence="3" type="ORF">R69776_04344</name>
</gene>
<organism evidence="3 4">
    <name type="scientific">Paraburkholderia nemoris</name>
    <dbReference type="NCBI Taxonomy" id="2793076"/>
    <lineage>
        <taxon>Bacteria</taxon>
        <taxon>Pseudomonadati</taxon>
        <taxon>Pseudomonadota</taxon>
        <taxon>Betaproteobacteria</taxon>
        <taxon>Burkholderiales</taxon>
        <taxon>Burkholderiaceae</taxon>
        <taxon>Paraburkholderia</taxon>
    </lineage>
</organism>
<accession>A0ABM8S0P3</accession>
<evidence type="ECO:0000313" key="4">
    <source>
        <dbReference type="Proteomes" id="UP000673821"/>
    </source>
</evidence>
<evidence type="ECO:0000256" key="2">
    <source>
        <dbReference type="SAM" id="Phobius"/>
    </source>
</evidence>
<feature type="transmembrane region" description="Helical" evidence="2">
    <location>
        <begin position="64"/>
        <end position="84"/>
    </location>
</feature>
<feature type="transmembrane region" description="Helical" evidence="2">
    <location>
        <begin position="32"/>
        <end position="52"/>
    </location>
</feature>
<feature type="region of interest" description="Disordered" evidence="1">
    <location>
        <begin position="1"/>
        <end position="22"/>
    </location>
</feature>